<feature type="domain" description="ABC transporter" evidence="4">
    <location>
        <begin position="5"/>
        <end position="228"/>
    </location>
</feature>
<keyword evidence="1" id="KW-0813">Transport</keyword>
<dbReference type="eggNOG" id="COG1131">
    <property type="taxonomic scope" value="Bacteria"/>
</dbReference>
<dbReference type="SUPFAM" id="SSF52540">
    <property type="entry name" value="P-loop containing nucleoside triphosphate hydrolases"/>
    <property type="match status" value="1"/>
</dbReference>
<evidence type="ECO:0000259" key="4">
    <source>
        <dbReference type="PROSITE" id="PS50893"/>
    </source>
</evidence>
<keyword evidence="6" id="KW-1185">Reference proteome</keyword>
<dbReference type="PANTHER" id="PTHR42939">
    <property type="entry name" value="ABC TRANSPORTER ATP-BINDING PROTEIN ALBC-RELATED"/>
    <property type="match status" value="1"/>
</dbReference>
<dbReference type="KEGG" id="ble:BleG1_1278"/>
<dbReference type="EMBL" id="CP003923">
    <property type="protein sequence ID" value="AIC93861.1"/>
    <property type="molecule type" value="Genomic_DNA"/>
</dbReference>
<evidence type="ECO:0000256" key="2">
    <source>
        <dbReference type="ARBA" id="ARBA00022741"/>
    </source>
</evidence>
<keyword evidence="3 5" id="KW-0067">ATP-binding</keyword>
<dbReference type="PANTHER" id="PTHR42939:SF1">
    <property type="entry name" value="ABC TRANSPORTER ATP-BINDING PROTEIN ALBC-RELATED"/>
    <property type="match status" value="1"/>
</dbReference>
<accession>A0A060LRF5</accession>
<reference evidence="5 6" key="1">
    <citation type="journal article" date="2014" name="Gene">
        <title>A comparative genomic analysis of the alkalitolerant soil bacterium Bacillus lehensis G1.</title>
        <authorList>
            <person name="Noor Y.M."/>
            <person name="Samsulrizal N.H."/>
            <person name="Jema'on N.A."/>
            <person name="Low K.O."/>
            <person name="Ramli A.N."/>
            <person name="Alias N.I."/>
            <person name="Damis S.I."/>
            <person name="Fuzi S.F."/>
            <person name="Isa M.N."/>
            <person name="Murad A.M."/>
            <person name="Raih M.F."/>
            <person name="Bakar F.D."/>
            <person name="Najimudin N."/>
            <person name="Mahadi N.M."/>
            <person name="Illias R.M."/>
        </authorList>
    </citation>
    <scope>NUCLEOTIDE SEQUENCE [LARGE SCALE GENOMIC DNA]</scope>
    <source>
        <strain evidence="5 6">G1</strain>
    </source>
</reference>
<dbReference type="PATRIC" id="fig|1246626.3.peg.1263"/>
<keyword evidence="2" id="KW-0547">Nucleotide-binding</keyword>
<dbReference type="Gene3D" id="3.40.50.300">
    <property type="entry name" value="P-loop containing nucleotide triphosphate hydrolases"/>
    <property type="match status" value="1"/>
</dbReference>
<evidence type="ECO:0000256" key="3">
    <source>
        <dbReference type="ARBA" id="ARBA00022840"/>
    </source>
</evidence>
<proteinExistence type="predicted"/>
<name>A0A060LRF5_9BACI</name>
<dbReference type="GO" id="GO:0016887">
    <property type="term" value="F:ATP hydrolysis activity"/>
    <property type="evidence" value="ECO:0007669"/>
    <property type="project" value="InterPro"/>
</dbReference>
<dbReference type="InterPro" id="IPR027417">
    <property type="entry name" value="P-loop_NTPase"/>
</dbReference>
<dbReference type="SMART" id="SM00382">
    <property type="entry name" value="AAA"/>
    <property type="match status" value="1"/>
</dbReference>
<evidence type="ECO:0000313" key="5">
    <source>
        <dbReference type="EMBL" id="AIC93861.1"/>
    </source>
</evidence>
<gene>
    <name evidence="5" type="ORF">BleG1_1278</name>
</gene>
<dbReference type="InterPro" id="IPR051782">
    <property type="entry name" value="ABC_Transporter_VariousFunc"/>
</dbReference>
<dbReference type="RefSeq" id="WP_038478469.1">
    <property type="nucleotide sequence ID" value="NZ_CP003923.1"/>
</dbReference>
<evidence type="ECO:0000256" key="1">
    <source>
        <dbReference type="ARBA" id="ARBA00022448"/>
    </source>
</evidence>
<organism evidence="5 6">
    <name type="scientific">Shouchella lehensis G1</name>
    <dbReference type="NCBI Taxonomy" id="1246626"/>
    <lineage>
        <taxon>Bacteria</taxon>
        <taxon>Bacillati</taxon>
        <taxon>Bacillota</taxon>
        <taxon>Bacilli</taxon>
        <taxon>Bacillales</taxon>
        <taxon>Bacillaceae</taxon>
        <taxon>Shouchella</taxon>
    </lineage>
</organism>
<dbReference type="PROSITE" id="PS50893">
    <property type="entry name" value="ABC_TRANSPORTER_2"/>
    <property type="match status" value="1"/>
</dbReference>
<dbReference type="HOGENOM" id="CLU_000604_1_2_9"/>
<evidence type="ECO:0000313" key="6">
    <source>
        <dbReference type="Proteomes" id="UP000027142"/>
    </source>
</evidence>
<dbReference type="InterPro" id="IPR003439">
    <property type="entry name" value="ABC_transporter-like_ATP-bd"/>
</dbReference>
<protein>
    <submittedName>
        <fullName evidence="5">ABC transporter ATP-binding protein</fullName>
    </submittedName>
</protein>
<dbReference type="Pfam" id="PF00005">
    <property type="entry name" value="ABC_tran"/>
    <property type="match status" value="1"/>
</dbReference>
<sequence length="233" mass="26052">MMYSFEVKGVHKNYGRKQVFTDISFRFDQNRFIVLLGSNGSGKSTMLKLCAGLAPFSKGEIRLGDASSRIERAQNASYVAEGVGYPAYQTAGTILTQQKKLYPEFNQEQALHYCHEVSVPTQVKWGSLSTGQRHLLALIVAISTQKPFLFIDELLANLDTTKKEAMQGILTDFLLDDNRTIVMATHAYEDVEMLADGAMFIKDDDVTTITDLEGWRQEHGASLRDLFARVGRA</sequence>
<dbReference type="OrthoDB" id="9804819at2"/>
<dbReference type="STRING" id="1246626.BleG1_1278"/>
<dbReference type="InterPro" id="IPR003593">
    <property type="entry name" value="AAA+_ATPase"/>
</dbReference>
<dbReference type="AlphaFoldDB" id="A0A060LRF5"/>
<dbReference type="GO" id="GO:0005524">
    <property type="term" value="F:ATP binding"/>
    <property type="evidence" value="ECO:0007669"/>
    <property type="project" value="UniProtKB-KW"/>
</dbReference>
<dbReference type="Proteomes" id="UP000027142">
    <property type="component" value="Chromosome"/>
</dbReference>